<dbReference type="SUPFAM" id="SSF82927">
    <property type="entry name" value="Cysteine-rich DNA binding domain, (DM domain)"/>
    <property type="match status" value="1"/>
</dbReference>
<gene>
    <name evidence="7" type="primary">WBGene00098591</name>
</gene>
<evidence type="ECO:0000313" key="7">
    <source>
        <dbReference type="EnsemblMetazoa" id="PPA09037.1"/>
    </source>
</evidence>
<evidence type="ECO:0000256" key="5">
    <source>
        <dbReference type="PROSITE-ProRule" id="PRU00070"/>
    </source>
</evidence>
<feature type="compositionally biased region" description="Polar residues" evidence="6">
    <location>
        <begin position="166"/>
        <end position="182"/>
    </location>
</feature>
<evidence type="ECO:0000256" key="1">
    <source>
        <dbReference type="ARBA" id="ARBA00022723"/>
    </source>
</evidence>
<dbReference type="Gene3D" id="4.10.1040.10">
    <property type="entry name" value="DM DNA-binding domain"/>
    <property type="match status" value="1"/>
</dbReference>
<dbReference type="GO" id="GO:0005634">
    <property type="term" value="C:nucleus"/>
    <property type="evidence" value="ECO:0000318"/>
    <property type="project" value="GO_Central"/>
</dbReference>
<accession>A0A454Y1M5</accession>
<proteinExistence type="predicted"/>
<sequence length="274" mass="30782">MEESAQSVTRNSRTLFCRKCEAHGRQVLLKGHAVQCLYNNCLCEKKDRFNFRCATVMSMRAKAIIRRYRRRPSDCSLVLKPVHFRNGNTRLRVFPKSIDDSDGVPIPVRKCPVVVDAPADMWEDESVSSHSAIRTCLNEPSDSTSTFMLKKESSPQLFSREASVSPLMSSTTTSQPISNLPPTDSRSPPAPSDLLSSLLSLPSSQLLAQLTHMHQAPSVHPASETAEPHAYPAENFFGERLTRNLYMFLDCDRSHPMFLEFVLTVQKLEEILLG</sequence>
<evidence type="ECO:0000313" key="8">
    <source>
        <dbReference type="Proteomes" id="UP000005239"/>
    </source>
</evidence>
<dbReference type="GO" id="GO:0000981">
    <property type="term" value="F:DNA-binding transcription factor activity, RNA polymerase II-specific"/>
    <property type="evidence" value="ECO:0000318"/>
    <property type="project" value="GO_Central"/>
</dbReference>
<evidence type="ECO:0000256" key="3">
    <source>
        <dbReference type="ARBA" id="ARBA00023125"/>
    </source>
</evidence>
<dbReference type="OrthoDB" id="6099493at2759"/>
<evidence type="ECO:0000256" key="2">
    <source>
        <dbReference type="ARBA" id="ARBA00022833"/>
    </source>
</evidence>
<accession>A0A8R1Y9Z6</accession>
<keyword evidence="2 5" id="KW-0862">Zinc</keyword>
<feature type="DNA-binding region" description="DM" evidence="5">
    <location>
        <begin position="17"/>
        <end position="67"/>
    </location>
</feature>
<dbReference type="GO" id="GO:0000978">
    <property type="term" value="F:RNA polymerase II cis-regulatory region sequence-specific DNA binding"/>
    <property type="evidence" value="ECO:0000318"/>
    <property type="project" value="GO_Central"/>
</dbReference>
<organism evidence="7 8">
    <name type="scientific">Pristionchus pacificus</name>
    <name type="common">Parasitic nematode worm</name>
    <dbReference type="NCBI Taxonomy" id="54126"/>
    <lineage>
        <taxon>Eukaryota</taxon>
        <taxon>Metazoa</taxon>
        <taxon>Ecdysozoa</taxon>
        <taxon>Nematoda</taxon>
        <taxon>Chromadorea</taxon>
        <taxon>Rhabditida</taxon>
        <taxon>Rhabditina</taxon>
        <taxon>Diplogasteromorpha</taxon>
        <taxon>Diplogasteroidea</taxon>
        <taxon>Neodiplogasteridae</taxon>
        <taxon>Pristionchus</taxon>
    </lineage>
</organism>
<dbReference type="Proteomes" id="UP000005239">
    <property type="component" value="Unassembled WGS sequence"/>
</dbReference>
<keyword evidence="4 5" id="KW-0539">Nucleus</keyword>
<keyword evidence="8" id="KW-1185">Reference proteome</keyword>
<dbReference type="Pfam" id="PF00751">
    <property type="entry name" value="DM"/>
    <property type="match status" value="1"/>
</dbReference>
<dbReference type="EnsemblMetazoa" id="PPA09037.1">
    <property type="protein sequence ID" value="PPA09037.1"/>
    <property type="gene ID" value="WBGene00098591"/>
</dbReference>
<dbReference type="GO" id="GO:0006357">
    <property type="term" value="P:regulation of transcription by RNA polymerase II"/>
    <property type="evidence" value="ECO:0000318"/>
    <property type="project" value="GO_Central"/>
</dbReference>
<name>A0A454Y1M5_PRIPA</name>
<reference evidence="7" key="2">
    <citation type="submission" date="2022-06" db="UniProtKB">
        <authorList>
            <consortium name="EnsemblMetazoa"/>
        </authorList>
    </citation>
    <scope>IDENTIFICATION</scope>
    <source>
        <strain evidence="7">PS312</strain>
    </source>
</reference>
<evidence type="ECO:0000256" key="4">
    <source>
        <dbReference type="ARBA" id="ARBA00023242"/>
    </source>
</evidence>
<dbReference type="SMART" id="SM00301">
    <property type="entry name" value="DM"/>
    <property type="match status" value="1"/>
</dbReference>
<dbReference type="AlphaFoldDB" id="A0A454Y1M5"/>
<comment type="subcellular location">
    <subcellularLocation>
        <location evidence="5">Nucleus</location>
    </subcellularLocation>
</comment>
<feature type="region of interest" description="Disordered" evidence="6">
    <location>
        <begin position="160"/>
        <end position="194"/>
    </location>
</feature>
<dbReference type="GO" id="GO:0007548">
    <property type="term" value="P:sex differentiation"/>
    <property type="evidence" value="ECO:0000318"/>
    <property type="project" value="GO_Central"/>
</dbReference>
<dbReference type="InterPro" id="IPR036407">
    <property type="entry name" value="DM_DNA-bd_sf"/>
</dbReference>
<dbReference type="InterPro" id="IPR001275">
    <property type="entry name" value="DM_DNA-bd"/>
</dbReference>
<dbReference type="GO" id="GO:0046872">
    <property type="term" value="F:metal ion binding"/>
    <property type="evidence" value="ECO:0007669"/>
    <property type="project" value="UniProtKB-KW"/>
</dbReference>
<dbReference type="PROSITE" id="PS50809">
    <property type="entry name" value="DM_2"/>
    <property type="match status" value="1"/>
</dbReference>
<feature type="compositionally biased region" description="Low complexity" evidence="6">
    <location>
        <begin position="184"/>
        <end position="194"/>
    </location>
</feature>
<reference evidence="8" key="1">
    <citation type="journal article" date="2008" name="Nat. Genet.">
        <title>The Pristionchus pacificus genome provides a unique perspective on nematode lifestyle and parasitism.</title>
        <authorList>
            <person name="Dieterich C."/>
            <person name="Clifton S.W."/>
            <person name="Schuster L.N."/>
            <person name="Chinwalla A."/>
            <person name="Delehaunty K."/>
            <person name="Dinkelacker I."/>
            <person name="Fulton L."/>
            <person name="Fulton R."/>
            <person name="Godfrey J."/>
            <person name="Minx P."/>
            <person name="Mitreva M."/>
            <person name="Roeseler W."/>
            <person name="Tian H."/>
            <person name="Witte H."/>
            <person name="Yang S.P."/>
            <person name="Wilson R.K."/>
            <person name="Sommer R.J."/>
        </authorList>
    </citation>
    <scope>NUCLEOTIDE SEQUENCE [LARGE SCALE GENOMIC DNA]</scope>
    <source>
        <strain evidence="8">PS312</strain>
    </source>
</reference>
<keyword evidence="1 5" id="KW-0479">Metal-binding</keyword>
<protein>
    <submittedName>
        <fullName evidence="7">DM domain-containing protein</fullName>
    </submittedName>
</protein>
<keyword evidence="3 5" id="KW-0238">DNA-binding</keyword>
<evidence type="ECO:0000256" key="6">
    <source>
        <dbReference type="SAM" id="MobiDB-lite"/>
    </source>
</evidence>